<dbReference type="EMBL" id="FNTV01000001">
    <property type="protein sequence ID" value="SEE77615.1"/>
    <property type="molecule type" value="Genomic_DNA"/>
</dbReference>
<dbReference type="PRINTS" id="PR01790">
    <property type="entry name" value="SMP30FAMILY"/>
</dbReference>
<dbReference type="Gene3D" id="2.120.10.30">
    <property type="entry name" value="TolB, C-terminal domain"/>
    <property type="match status" value="1"/>
</dbReference>
<evidence type="ECO:0000256" key="2">
    <source>
        <dbReference type="PIRSR" id="PIRSR605511-1"/>
    </source>
</evidence>
<evidence type="ECO:0000313" key="6">
    <source>
        <dbReference type="Proteomes" id="UP000182725"/>
    </source>
</evidence>
<feature type="binding site" evidence="3">
    <location>
        <position position="100"/>
    </location>
    <ligand>
        <name>substrate</name>
    </ligand>
</feature>
<evidence type="ECO:0000256" key="3">
    <source>
        <dbReference type="PIRSR" id="PIRSR605511-2"/>
    </source>
</evidence>
<protein>
    <submittedName>
        <fullName evidence="5">Sugar lactone lactonase YvrE</fullName>
    </submittedName>
</protein>
<comment type="similarity">
    <text evidence="1">Belongs to the SMP-30/CGR1 family.</text>
</comment>
<feature type="binding site" evidence="3">
    <location>
        <position position="149"/>
    </location>
    <ligand>
        <name>a divalent metal cation</name>
        <dbReference type="ChEBI" id="CHEBI:60240"/>
    </ligand>
</feature>
<keyword evidence="3" id="KW-0479">Metal-binding</keyword>
<dbReference type="GO" id="GO:0004341">
    <property type="term" value="F:gluconolactonase activity"/>
    <property type="evidence" value="ECO:0007669"/>
    <property type="project" value="TreeGrafter"/>
</dbReference>
<name>A0A1H5LKQ1_9MICC</name>
<dbReference type="InterPro" id="IPR011042">
    <property type="entry name" value="6-blade_b-propeller_TolB-like"/>
</dbReference>
<feature type="binding site" evidence="3">
    <location>
        <position position="120"/>
    </location>
    <ligand>
        <name>substrate</name>
    </ligand>
</feature>
<accession>A0A1H5LKQ1</accession>
<dbReference type="AlphaFoldDB" id="A0A1H5LKQ1"/>
<dbReference type="GO" id="GO:0005509">
    <property type="term" value="F:calcium ion binding"/>
    <property type="evidence" value="ECO:0007669"/>
    <property type="project" value="TreeGrafter"/>
</dbReference>
<feature type="binding site" evidence="3">
    <location>
        <position position="18"/>
    </location>
    <ligand>
        <name>a divalent metal cation</name>
        <dbReference type="ChEBI" id="CHEBI:60240"/>
    </ligand>
</feature>
<dbReference type="RefSeq" id="WP_074711837.1">
    <property type="nucleotide sequence ID" value="NZ_FNTV01000001.1"/>
</dbReference>
<dbReference type="InterPro" id="IPR005511">
    <property type="entry name" value="SMP-30"/>
</dbReference>
<gene>
    <name evidence="5" type="ORF">SAMN04489740_2501</name>
</gene>
<evidence type="ECO:0000313" key="5">
    <source>
        <dbReference type="EMBL" id="SEE77615.1"/>
    </source>
</evidence>
<comment type="cofactor">
    <cofactor evidence="3">
        <name>Zn(2+)</name>
        <dbReference type="ChEBI" id="CHEBI:29105"/>
    </cofactor>
    <text evidence="3">Binds 1 divalent metal cation per subunit.</text>
</comment>
<dbReference type="PANTHER" id="PTHR10907">
    <property type="entry name" value="REGUCALCIN"/>
    <property type="match status" value="1"/>
</dbReference>
<proteinExistence type="inferred from homology"/>
<dbReference type="SUPFAM" id="SSF63829">
    <property type="entry name" value="Calcium-dependent phosphotriesterase"/>
    <property type="match status" value="1"/>
</dbReference>
<keyword evidence="3" id="KW-0862">Zinc</keyword>
<feature type="domain" description="SMP-30/Gluconolactonase/LRE-like region" evidence="4">
    <location>
        <begin position="17"/>
        <end position="258"/>
    </location>
</feature>
<dbReference type="Proteomes" id="UP000182725">
    <property type="component" value="Unassembled WGS sequence"/>
</dbReference>
<dbReference type="PANTHER" id="PTHR10907:SF47">
    <property type="entry name" value="REGUCALCIN"/>
    <property type="match status" value="1"/>
</dbReference>
<sequence>MKTSTATRITGPITHHGEGPFWDMRTGRLLLVDLLAGAVVSLDAEGNLQRHPVPSTVACLVRRRREGGFVIATERGLVFAEEDLDTFSPGPEFLNDEKARLNEGGCDPHGSLLIGSMAYDGAEGEGSLFRITADRTEVDVAVPRVSISNGLQWSADGTRAFYIDTPTRRVDVFDVDPSGGGWSNRRAFIEVRNTPGFPDGMAIDQADGLWVALWGGSAVHHYDAHGTLVEIIEVPGVSQVTACAFGGPTMTTLYITTSRDGLADNAEPMAGSVFAMETSQPGARLHEYAG</sequence>
<dbReference type="Pfam" id="PF08450">
    <property type="entry name" value="SGL"/>
    <property type="match status" value="1"/>
</dbReference>
<dbReference type="GO" id="GO:0019853">
    <property type="term" value="P:L-ascorbic acid biosynthetic process"/>
    <property type="evidence" value="ECO:0007669"/>
    <property type="project" value="TreeGrafter"/>
</dbReference>
<organism evidence="5 6">
    <name type="scientific">Arthrobacter alpinus</name>
    <dbReference type="NCBI Taxonomy" id="656366"/>
    <lineage>
        <taxon>Bacteria</taxon>
        <taxon>Bacillati</taxon>
        <taxon>Actinomycetota</taxon>
        <taxon>Actinomycetes</taxon>
        <taxon>Micrococcales</taxon>
        <taxon>Micrococcaceae</taxon>
        <taxon>Arthrobacter</taxon>
    </lineage>
</organism>
<evidence type="ECO:0000259" key="4">
    <source>
        <dbReference type="Pfam" id="PF08450"/>
    </source>
</evidence>
<reference evidence="5 6" key="1">
    <citation type="submission" date="2016-10" db="EMBL/GenBank/DDBJ databases">
        <authorList>
            <person name="de Groot N.N."/>
        </authorList>
    </citation>
    <scope>NUCLEOTIDE SEQUENCE [LARGE SCALE GENOMIC DNA]</scope>
    <source>
        <strain evidence="5 6">DSM 22274</strain>
    </source>
</reference>
<feature type="active site" description="Proton donor/acceptor" evidence="2">
    <location>
        <position position="199"/>
    </location>
</feature>
<evidence type="ECO:0000256" key="1">
    <source>
        <dbReference type="ARBA" id="ARBA00008853"/>
    </source>
</evidence>
<dbReference type="InterPro" id="IPR013658">
    <property type="entry name" value="SGL"/>
</dbReference>
<feature type="binding site" evidence="3">
    <location>
        <position position="199"/>
    </location>
    <ligand>
        <name>a divalent metal cation</name>
        <dbReference type="ChEBI" id="CHEBI:60240"/>
    </ligand>
</feature>
<feature type="binding site" evidence="3">
    <location>
        <position position="102"/>
    </location>
    <ligand>
        <name>substrate</name>
    </ligand>
</feature>